<feature type="compositionally biased region" description="Low complexity" evidence="4">
    <location>
        <begin position="809"/>
        <end position="831"/>
    </location>
</feature>
<feature type="compositionally biased region" description="Polar residues" evidence="4">
    <location>
        <begin position="167"/>
        <end position="185"/>
    </location>
</feature>
<reference evidence="7" key="1">
    <citation type="submission" date="2016-04" db="EMBL/GenBank/DDBJ databases">
        <authorList>
            <person name="Evans L.H."/>
            <person name="Alamgir A."/>
            <person name="Owens N."/>
            <person name="Weber N.D."/>
            <person name="Virtaneva K."/>
            <person name="Barbian K."/>
            <person name="Babar A."/>
            <person name="Rosenke K."/>
        </authorList>
    </citation>
    <scope>NUCLEOTIDE SEQUENCE [LARGE SCALE GENOMIC DNA]</scope>
    <source>
        <strain evidence="7">CBS 101.48</strain>
    </source>
</reference>
<evidence type="ECO:0008006" key="9">
    <source>
        <dbReference type="Google" id="ProtNLM"/>
    </source>
</evidence>
<feature type="region of interest" description="Disordered" evidence="4">
    <location>
        <begin position="1181"/>
        <end position="1218"/>
    </location>
</feature>
<dbReference type="InterPro" id="IPR036890">
    <property type="entry name" value="HATPase_C_sf"/>
</dbReference>
<dbReference type="PANTHER" id="PTHR45339">
    <property type="entry name" value="HYBRID SIGNAL TRANSDUCTION HISTIDINE KINASE J"/>
    <property type="match status" value="1"/>
</dbReference>
<dbReference type="SUPFAM" id="SSF55874">
    <property type="entry name" value="ATPase domain of HSP90 chaperone/DNA topoisomerase II/histidine kinase"/>
    <property type="match status" value="1"/>
</dbReference>
<dbReference type="STRING" id="4829.A0A163L1N8"/>
<dbReference type="EMBL" id="LT554202">
    <property type="protein sequence ID" value="SAM03500.1"/>
    <property type="molecule type" value="Genomic_DNA"/>
</dbReference>
<dbReference type="SUPFAM" id="SSF47384">
    <property type="entry name" value="Homodimeric domain of signal transducing histidine kinase"/>
    <property type="match status" value="1"/>
</dbReference>
<feature type="region of interest" description="Disordered" evidence="4">
    <location>
        <begin position="867"/>
        <end position="920"/>
    </location>
</feature>
<feature type="compositionally biased region" description="Acidic residues" evidence="4">
    <location>
        <begin position="304"/>
        <end position="314"/>
    </location>
</feature>
<feature type="compositionally biased region" description="Basic residues" evidence="4">
    <location>
        <begin position="1182"/>
        <end position="1191"/>
    </location>
</feature>
<feature type="compositionally biased region" description="Basic residues" evidence="4">
    <location>
        <begin position="838"/>
        <end position="847"/>
    </location>
</feature>
<keyword evidence="2" id="KW-0902">Two-component regulatory system</keyword>
<evidence type="ECO:0000259" key="6">
    <source>
        <dbReference type="PROSITE" id="PS50110"/>
    </source>
</evidence>
<dbReference type="SMART" id="SM00387">
    <property type="entry name" value="HATPase_c"/>
    <property type="match status" value="1"/>
</dbReference>
<feature type="compositionally biased region" description="Basic and acidic residues" evidence="4">
    <location>
        <begin position="961"/>
        <end position="975"/>
    </location>
</feature>
<gene>
    <name evidence="7" type="primary">ABSGL_09341.1 scaffold 11175</name>
</gene>
<feature type="compositionally biased region" description="Basic residues" evidence="4">
    <location>
        <begin position="191"/>
        <end position="207"/>
    </location>
</feature>
<dbReference type="SMART" id="SM00448">
    <property type="entry name" value="REC"/>
    <property type="match status" value="1"/>
</dbReference>
<dbReference type="InterPro" id="IPR036097">
    <property type="entry name" value="HisK_dim/P_sf"/>
</dbReference>
<dbReference type="AlphaFoldDB" id="A0A163L1N8"/>
<evidence type="ECO:0000259" key="5">
    <source>
        <dbReference type="PROSITE" id="PS50109"/>
    </source>
</evidence>
<dbReference type="SUPFAM" id="SSF52172">
    <property type="entry name" value="CheY-like"/>
    <property type="match status" value="1"/>
</dbReference>
<sequence length="1218" mass="134836">MKQQDATHLQQSSPSTNTALTFRLNPATSPSTTAALSPTTATSRTPDIPKTPIPTTQHCQGSTLMPHTATMEHQQYTLDDTLRNQSAQQSLMLKTYSLVGTDYLDSLVEEIRVMTKAHTVMIQQVMTMDECQNITERLEGQGIKVNVVSSSSLMMEDSSASSSSSSGDATTRPPYSQDTNTTASSLERLGKQQRQKLRKQQQRHHLNKPQQQQQQEDLPHNNQLLITRACSSSISSVSTSKYCVIPLTLLFDTPPLKTLIEGDCRSPSNSQHHHHSNDNNSNSNNNCCSDDDDDMAYRNSSDDNSSDDDDDDDRMDCSNNDTLGDTTAFLPPHKSVVGVRLQGPNSLPLGVLMVYHAEKEDDHWYHDAYQLISSVTTRAMRELAGIRVSERLVKAKDDATQDAENKIKFLADMSHEIRTPMNAVIALTDLLLQERSSLNDEQIEHLDVIQTSGHHLLTVINDILDISKINHDPKFKLETRRFSLRKCIKDALNMARHQASMSQLNKMVYVVECPPDTDDNVPVQQTISALERQGVFPSLASQYKGKVLLPLIWNIDSDVPDYLIGDTMRLTQILLNLCSNAVKFTKKGGIRVRIKQYVPTPIAPSNHQSKLKQRYEAKLETIYTRAMQGKETRPHHLQNQQQQPDDNDSISAASGTSDNDQDGDDDDEARPEKTILEICVTDTGIGIPADRLPRLFKSFSQIDISTARRYGGTGLGLAISSTLVNRMGGGLWVESEEGVGSRFALTLPMTIALGRCFRTYGSESTTASSFITSPPSPSSSVSDGSGSINSGIYDRSDASSSSNLILSSAATQAPGNSNPNTSVSSGSGNSGYFPSVTNHHHHHHPYHHQQGISQGNNSIHYRLRQQSSWSPFSARQQQQYQQQQQQQQPSVSTPLSDSALSDHGMHPLLSSSPTNSSNINASCQQQSVLNPYSSSEIIPQATRPPSTSPTPYSKPSSTTEPKGDQKRPLLRRGDASHTNIHHHHPERGGSNKTDQGRPASPSGRTFRSNNTATTTNPSSVNNTTSSKNHHPRKKTGTEENFALMYPVKILLAEDNVLNQKIAISILKRLGYHDVVVTNNGKEALDIMRKIKFDVIFMDLYMPEMDGLEATREIITERTNNNNDNNNNNSMLRLLNVDDVYIIALTASASNQDRQICIDAGMNDFISKPFTMMEMKASLKTCGAKRAKRRKQRRDDQAQDLKMETDVQEDAVMEGSRAT</sequence>
<feature type="compositionally biased region" description="Basic and acidic residues" evidence="4">
    <location>
        <begin position="1192"/>
        <end position="1204"/>
    </location>
</feature>
<dbReference type="InterPro" id="IPR001789">
    <property type="entry name" value="Sig_transdc_resp-reg_receiver"/>
</dbReference>
<feature type="region of interest" description="Disordered" evidence="4">
    <location>
        <begin position="937"/>
        <end position="1037"/>
    </location>
</feature>
<feature type="domain" description="Histidine kinase" evidence="5">
    <location>
        <begin position="412"/>
        <end position="751"/>
    </location>
</feature>
<feature type="region of interest" description="Disordered" evidence="4">
    <location>
        <begin position="629"/>
        <end position="671"/>
    </location>
</feature>
<protein>
    <recommendedName>
        <fullName evidence="9">Histidine kinase</fullName>
    </recommendedName>
</protein>
<dbReference type="Gene3D" id="3.40.50.2300">
    <property type="match status" value="1"/>
</dbReference>
<dbReference type="Gene3D" id="3.30.565.10">
    <property type="entry name" value="Histidine kinase-like ATPase, C-terminal domain"/>
    <property type="match status" value="1"/>
</dbReference>
<dbReference type="InterPro" id="IPR004358">
    <property type="entry name" value="Sig_transdc_His_kin-like_C"/>
</dbReference>
<dbReference type="PANTHER" id="PTHR45339:SF1">
    <property type="entry name" value="HYBRID SIGNAL TRANSDUCTION HISTIDINE KINASE J"/>
    <property type="match status" value="1"/>
</dbReference>
<name>A0A163L1N8_ABSGL</name>
<evidence type="ECO:0000313" key="7">
    <source>
        <dbReference type="EMBL" id="SAM03500.1"/>
    </source>
</evidence>
<evidence type="ECO:0000256" key="1">
    <source>
        <dbReference type="ARBA" id="ARBA00022553"/>
    </source>
</evidence>
<dbReference type="InterPro" id="IPR011006">
    <property type="entry name" value="CheY-like_superfamily"/>
</dbReference>
<keyword evidence="8" id="KW-1185">Reference proteome</keyword>
<dbReference type="InParanoid" id="A0A163L1N8"/>
<feature type="region of interest" description="Disordered" evidence="4">
    <location>
        <begin position="265"/>
        <end position="329"/>
    </location>
</feature>
<feature type="domain" description="Response regulatory" evidence="6">
    <location>
        <begin position="1048"/>
        <end position="1182"/>
    </location>
</feature>
<evidence type="ECO:0000313" key="8">
    <source>
        <dbReference type="Proteomes" id="UP000078561"/>
    </source>
</evidence>
<proteinExistence type="predicted"/>
<dbReference type="GO" id="GO:0000155">
    <property type="term" value="F:phosphorelay sensor kinase activity"/>
    <property type="evidence" value="ECO:0007669"/>
    <property type="project" value="InterPro"/>
</dbReference>
<feature type="region of interest" description="Disordered" evidence="4">
    <location>
        <begin position="1"/>
        <end position="60"/>
    </location>
</feature>
<feature type="compositionally biased region" description="Low complexity" evidence="4">
    <location>
        <begin position="208"/>
        <end position="217"/>
    </location>
</feature>
<accession>A0A163L1N8</accession>
<evidence type="ECO:0000256" key="4">
    <source>
        <dbReference type="SAM" id="MobiDB-lite"/>
    </source>
</evidence>
<dbReference type="PRINTS" id="PR00344">
    <property type="entry name" value="BCTRLSENSOR"/>
</dbReference>
<feature type="modified residue" description="4-aspartylphosphate" evidence="3">
    <location>
        <position position="1098"/>
    </location>
</feature>
<dbReference type="OMA" id="CEMETDH"/>
<dbReference type="InterPro" id="IPR003661">
    <property type="entry name" value="HisK_dim/P_dom"/>
</dbReference>
<organism evidence="7">
    <name type="scientific">Absidia glauca</name>
    <name type="common">Pin mould</name>
    <dbReference type="NCBI Taxonomy" id="4829"/>
    <lineage>
        <taxon>Eukaryota</taxon>
        <taxon>Fungi</taxon>
        <taxon>Fungi incertae sedis</taxon>
        <taxon>Mucoromycota</taxon>
        <taxon>Mucoromycotina</taxon>
        <taxon>Mucoromycetes</taxon>
        <taxon>Mucorales</taxon>
        <taxon>Cunninghamellaceae</taxon>
        <taxon>Absidia</taxon>
    </lineage>
</organism>
<feature type="region of interest" description="Disordered" evidence="4">
    <location>
        <begin position="154"/>
        <end position="217"/>
    </location>
</feature>
<dbReference type="OrthoDB" id="10266508at2759"/>
<feature type="compositionally biased region" description="Low complexity" evidence="4">
    <location>
        <begin position="876"/>
        <end position="888"/>
    </location>
</feature>
<dbReference type="Proteomes" id="UP000078561">
    <property type="component" value="Unassembled WGS sequence"/>
</dbReference>
<feature type="region of interest" description="Disordered" evidence="4">
    <location>
        <begin position="809"/>
        <end position="853"/>
    </location>
</feature>
<evidence type="ECO:0000256" key="3">
    <source>
        <dbReference type="PROSITE-ProRule" id="PRU00169"/>
    </source>
</evidence>
<dbReference type="CDD" id="cd00082">
    <property type="entry name" value="HisKA"/>
    <property type="match status" value="1"/>
</dbReference>
<evidence type="ECO:0000256" key="2">
    <source>
        <dbReference type="ARBA" id="ARBA00023012"/>
    </source>
</evidence>
<keyword evidence="1 3" id="KW-0597">Phosphoprotein</keyword>
<dbReference type="Pfam" id="PF00512">
    <property type="entry name" value="HisKA"/>
    <property type="match status" value="1"/>
</dbReference>
<feature type="compositionally biased region" description="Low complexity" evidence="4">
    <location>
        <begin position="26"/>
        <end position="56"/>
    </location>
</feature>
<dbReference type="Pfam" id="PF02518">
    <property type="entry name" value="HATPase_c"/>
    <property type="match status" value="1"/>
</dbReference>
<feature type="compositionally biased region" description="Low complexity" evidence="4">
    <location>
        <begin position="910"/>
        <end position="920"/>
    </location>
</feature>
<feature type="compositionally biased region" description="Low complexity" evidence="4">
    <location>
        <begin position="154"/>
        <end position="166"/>
    </location>
</feature>
<dbReference type="InterPro" id="IPR005467">
    <property type="entry name" value="His_kinase_dom"/>
</dbReference>
<dbReference type="InterPro" id="IPR003594">
    <property type="entry name" value="HATPase_dom"/>
</dbReference>
<feature type="region of interest" description="Disordered" evidence="4">
    <location>
        <begin position="767"/>
        <end position="794"/>
    </location>
</feature>
<feature type="compositionally biased region" description="Low complexity" evidence="4">
    <location>
        <begin position="943"/>
        <end position="959"/>
    </location>
</feature>
<dbReference type="SMART" id="SM00388">
    <property type="entry name" value="HisKA"/>
    <property type="match status" value="1"/>
</dbReference>
<feature type="compositionally biased region" description="Polar residues" evidence="4">
    <location>
        <begin position="889"/>
        <end position="899"/>
    </location>
</feature>
<dbReference type="PROSITE" id="PS50109">
    <property type="entry name" value="HIS_KIN"/>
    <property type="match status" value="1"/>
</dbReference>
<dbReference type="Pfam" id="PF00072">
    <property type="entry name" value="Response_reg"/>
    <property type="match status" value="1"/>
</dbReference>
<dbReference type="CDD" id="cd17546">
    <property type="entry name" value="REC_hyHK_CKI1_RcsC-like"/>
    <property type="match status" value="1"/>
</dbReference>
<dbReference type="Gene3D" id="1.10.287.130">
    <property type="match status" value="1"/>
</dbReference>
<feature type="compositionally biased region" description="Polar residues" evidence="4">
    <location>
        <begin position="1"/>
        <end position="20"/>
    </location>
</feature>
<feature type="compositionally biased region" description="Acidic residues" evidence="4">
    <location>
        <begin position="659"/>
        <end position="669"/>
    </location>
</feature>
<feature type="compositionally biased region" description="Low complexity" evidence="4">
    <location>
        <begin position="1008"/>
        <end position="1026"/>
    </location>
</feature>
<dbReference type="PROSITE" id="PS50110">
    <property type="entry name" value="RESPONSE_REGULATORY"/>
    <property type="match status" value="1"/>
</dbReference>
<dbReference type="CDD" id="cd16922">
    <property type="entry name" value="HATPase_EvgS-ArcB-TorS-like"/>
    <property type="match status" value="1"/>
</dbReference>
<feature type="compositionally biased region" description="Low complexity" evidence="4">
    <location>
        <begin position="278"/>
        <end position="288"/>
    </location>
</feature>